<gene>
    <name evidence="5" type="primary">tolB</name>
    <name evidence="7" type="ORF">BA177_08815</name>
</gene>
<dbReference type="InterPro" id="IPR011042">
    <property type="entry name" value="6-blade_b-propeller_TolB-like"/>
</dbReference>
<dbReference type="NCBIfam" id="TIGR02800">
    <property type="entry name" value="propeller_TolB"/>
    <property type="match status" value="1"/>
</dbReference>
<dbReference type="AlphaFoldDB" id="A0A193LFI1"/>
<sequence length="435" mass="47064" precursor="true">MKLHLLVRVALASLLLASGLARAELNVEITRGAGKQVPVAVVPFAWEGDGAAAPIDVAAVIAADLQRSGRFAPIDINKMLQRPTSGVDVNFSDWSILGVEALVIGRVTQTGDNVYSIQFQLFDVFGREQLVGYRMPASRGTMRVGAHRAADMIYEKLTGIPGVFGTQVTYVTATGTGRDRLYRLIVADADGENEHTIMESADPIMSPAWSPDSRRIAYVSFEGSVSSIFIQTLRTGNRVRVSNRAGINGSPSFSPDGRKLVLTLGGPDGNLDIHVMDIASREVTRLTTNRSIDTEGSWSPDGSQIYFTSDRSGGPQVYRISANGGTPERVTFEGSYNARPRLSPDGKKLALVHQNRGQFQIAVQDLASRQLLILSTGDQDESPSFAPNSDTLIYATRQGRQGVLATVSADGLIRQRLASGEGDVREPVWSPFPRY</sequence>
<protein>
    <recommendedName>
        <fullName evidence="5">Tol-Pal system protein TolB</fullName>
    </recommendedName>
</protein>
<evidence type="ECO:0000256" key="3">
    <source>
        <dbReference type="ARBA" id="ARBA00022729"/>
    </source>
</evidence>
<dbReference type="InterPro" id="IPR014167">
    <property type="entry name" value="Tol-Pal_TolB"/>
</dbReference>
<feature type="chain" id="PRO_5009002603" description="Tol-Pal system protein TolB" evidence="5">
    <location>
        <begin position="24"/>
        <end position="435"/>
    </location>
</feature>
<evidence type="ECO:0000256" key="5">
    <source>
        <dbReference type="HAMAP-Rule" id="MF_00671"/>
    </source>
</evidence>
<dbReference type="STRING" id="1548547.BA177_08815"/>
<evidence type="ECO:0000259" key="6">
    <source>
        <dbReference type="Pfam" id="PF04052"/>
    </source>
</evidence>
<dbReference type="KEGG" id="woc:BA177_08815"/>
<evidence type="ECO:0000256" key="4">
    <source>
        <dbReference type="ARBA" id="ARBA00022764"/>
    </source>
</evidence>
<keyword evidence="5" id="KW-0131">Cell cycle</keyword>
<name>A0A193LFI1_9GAMM</name>
<feature type="signal peptide" evidence="5">
    <location>
        <begin position="1"/>
        <end position="23"/>
    </location>
</feature>
<keyword evidence="8" id="KW-1185">Reference proteome</keyword>
<dbReference type="PANTHER" id="PTHR36842:SF1">
    <property type="entry name" value="PROTEIN TOLB"/>
    <property type="match status" value="1"/>
</dbReference>
<evidence type="ECO:0000256" key="1">
    <source>
        <dbReference type="ARBA" id="ARBA00004418"/>
    </source>
</evidence>
<feature type="domain" description="TolB N-terminal" evidence="6">
    <location>
        <begin position="25"/>
        <end position="130"/>
    </location>
</feature>
<dbReference type="Pfam" id="PF07676">
    <property type="entry name" value="PD40"/>
    <property type="match status" value="4"/>
</dbReference>
<dbReference type="GO" id="GO:0051301">
    <property type="term" value="P:cell division"/>
    <property type="evidence" value="ECO:0007669"/>
    <property type="project" value="UniProtKB-UniRule"/>
</dbReference>
<keyword evidence="4 5" id="KW-0574">Periplasm</keyword>
<dbReference type="OrthoDB" id="9802240at2"/>
<dbReference type="InterPro" id="IPR007195">
    <property type="entry name" value="TolB_N"/>
</dbReference>
<evidence type="ECO:0000313" key="8">
    <source>
        <dbReference type="Proteomes" id="UP000092695"/>
    </source>
</evidence>
<dbReference type="Pfam" id="PF04052">
    <property type="entry name" value="TolB_N"/>
    <property type="match status" value="1"/>
</dbReference>
<evidence type="ECO:0000256" key="2">
    <source>
        <dbReference type="ARBA" id="ARBA00009820"/>
    </source>
</evidence>
<dbReference type="Gene3D" id="3.40.50.10070">
    <property type="entry name" value="TolB, N-terminal domain"/>
    <property type="match status" value="1"/>
</dbReference>
<keyword evidence="5" id="KW-0132">Cell division</keyword>
<dbReference type="EMBL" id="CP016268">
    <property type="protein sequence ID" value="ANO51290.1"/>
    <property type="molecule type" value="Genomic_DNA"/>
</dbReference>
<dbReference type="Proteomes" id="UP000092695">
    <property type="component" value="Chromosome"/>
</dbReference>
<dbReference type="SUPFAM" id="SSF52964">
    <property type="entry name" value="TolB, N-terminal domain"/>
    <property type="match status" value="1"/>
</dbReference>
<dbReference type="HAMAP" id="MF_00671">
    <property type="entry name" value="TolB"/>
    <property type="match status" value="1"/>
</dbReference>
<comment type="function">
    <text evidence="5">Part of the Tol-Pal system, which plays a role in outer membrane invagination during cell division and is important for maintaining outer membrane integrity.</text>
</comment>
<evidence type="ECO:0000313" key="7">
    <source>
        <dbReference type="EMBL" id="ANO51290.1"/>
    </source>
</evidence>
<comment type="subcellular location">
    <subcellularLocation>
        <location evidence="1 5">Periplasm</location>
    </subcellularLocation>
</comment>
<dbReference type="RefSeq" id="WP_068615499.1">
    <property type="nucleotide sequence ID" value="NZ_CP016268.1"/>
</dbReference>
<comment type="similarity">
    <text evidence="2 5">Belongs to the TolB family.</text>
</comment>
<dbReference type="GO" id="GO:0042597">
    <property type="term" value="C:periplasmic space"/>
    <property type="evidence" value="ECO:0007669"/>
    <property type="project" value="UniProtKB-SubCell"/>
</dbReference>
<dbReference type="GO" id="GO:0017038">
    <property type="term" value="P:protein import"/>
    <property type="evidence" value="ECO:0007669"/>
    <property type="project" value="InterPro"/>
</dbReference>
<comment type="subunit">
    <text evidence="5">The Tol-Pal system is composed of five core proteins: the inner membrane proteins TolA, TolQ and TolR, the periplasmic protein TolB and the outer membrane protein Pal. They form a network linking the inner and outer membranes and the peptidoglycan layer.</text>
</comment>
<dbReference type="PANTHER" id="PTHR36842">
    <property type="entry name" value="PROTEIN TOLB HOMOLOG"/>
    <property type="match status" value="1"/>
</dbReference>
<proteinExistence type="inferred from homology"/>
<dbReference type="Gene3D" id="2.120.10.30">
    <property type="entry name" value="TolB, C-terminal domain"/>
    <property type="match status" value="1"/>
</dbReference>
<keyword evidence="3 5" id="KW-0732">Signal</keyword>
<organism evidence="7 8">
    <name type="scientific">Woeseia oceani</name>
    <dbReference type="NCBI Taxonomy" id="1548547"/>
    <lineage>
        <taxon>Bacteria</taxon>
        <taxon>Pseudomonadati</taxon>
        <taxon>Pseudomonadota</taxon>
        <taxon>Gammaproteobacteria</taxon>
        <taxon>Woeseiales</taxon>
        <taxon>Woeseiaceae</taxon>
        <taxon>Woeseia</taxon>
    </lineage>
</organism>
<dbReference type="SUPFAM" id="SSF69304">
    <property type="entry name" value="Tricorn protease N-terminal domain"/>
    <property type="match status" value="1"/>
</dbReference>
<dbReference type="InterPro" id="IPR011659">
    <property type="entry name" value="WD40"/>
</dbReference>
<reference evidence="7 8" key="1">
    <citation type="submission" date="2016-06" db="EMBL/GenBank/DDBJ databases">
        <title>Complete genome sequence of a deep-branching marine Gamma Proteobacterium Woeseia oceani type strain XK5.</title>
        <authorList>
            <person name="Mu D."/>
            <person name="Du Z."/>
        </authorList>
    </citation>
    <scope>NUCLEOTIDE SEQUENCE [LARGE SCALE GENOMIC DNA]</scope>
    <source>
        <strain evidence="7 8">XK5</strain>
    </source>
</reference>
<accession>A0A193LFI1</accession>